<dbReference type="EMBL" id="CP071090">
    <property type="protein sequence ID" value="QSQ28632.1"/>
    <property type="molecule type" value="Genomic_DNA"/>
</dbReference>
<dbReference type="RefSeq" id="WP_206730142.1">
    <property type="nucleotide sequence ID" value="NZ_CP071090.1"/>
</dbReference>
<keyword evidence="3" id="KW-1185">Reference proteome</keyword>
<gene>
    <name evidence="2" type="ORF">JY651_04055</name>
</gene>
<feature type="region of interest" description="Disordered" evidence="1">
    <location>
        <begin position="1"/>
        <end position="20"/>
    </location>
</feature>
<protein>
    <submittedName>
        <fullName evidence="2">Uncharacterized protein</fullName>
    </submittedName>
</protein>
<proteinExistence type="predicted"/>
<reference evidence="2 3" key="1">
    <citation type="submission" date="2021-02" db="EMBL/GenBank/DDBJ databases">
        <title>De Novo genome assembly of isolated myxobacteria.</title>
        <authorList>
            <person name="Stevens D.C."/>
        </authorList>
    </citation>
    <scope>NUCLEOTIDE SEQUENCE [LARGE SCALE GENOMIC DNA]</scope>
    <source>
        <strain evidence="3">SCPEA02</strain>
    </source>
</reference>
<accession>A0ABX7PE03</accession>
<evidence type="ECO:0000313" key="3">
    <source>
        <dbReference type="Proteomes" id="UP000662747"/>
    </source>
</evidence>
<evidence type="ECO:0000256" key="1">
    <source>
        <dbReference type="SAM" id="MobiDB-lite"/>
    </source>
</evidence>
<name>A0ABX7PE03_9BACT</name>
<dbReference type="Proteomes" id="UP000662747">
    <property type="component" value="Chromosome"/>
</dbReference>
<evidence type="ECO:0000313" key="2">
    <source>
        <dbReference type="EMBL" id="QSQ28632.1"/>
    </source>
</evidence>
<organism evidence="2 3">
    <name type="scientific">Pyxidicoccus parkwayensis</name>
    <dbReference type="NCBI Taxonomy" id="2813578"/>
    <lineage>
        <taxon>Bacteria</taxon>
        <taxon>Pseudomonadati</taxon>
        <taxon>Myxococcota</taxon>
        <taxon>Myxococcia</taxon>
        <taxon>Myxococcales</taxon>
        <taxon>Cystobacterineae</taxon>
        <taxon>Myxococcaceae</taxon>
        <taxon>Pyxidicoccus</taxon>
    </lineage>
</organism>
<sequence length="54" mass="6098">MEKELEQFQQEAQRLKEGRRGVHCGSRGNFRAGPVGCLERLNTTLPYVALAPRV</sequence>